<evidence type="ECO:0000313" key="2">
    <source>
        <dbReference type="EMBL" id="MET4724584.1"/>
    </source>
</evidence>
<reference evidence="2 3" key="1">
    <citation type="submission" date="2024-06" db="EMBL/GenBank/DDBJ databases">
        <title>Genomic Encyclopedia of Type Strains, Phase V (KMG-V): Genome sequencing to study the core and pangenomes of soil and plant-associated prokaryotes.</title>
        <authorList>
            <person name="Whitman W."/>
        </authorList>
    </citation>
    <scope>NUCLEOTIDE SEQUENCE [LARGE SCALE GENOMIC DNA]</scope>
    <source>
        <strain evidence="2 3">USDA 160</strain>
    </source>
</reference>
<evidence type="ECO:0000313" key="3">
    <source>
        <dbReference type="Proteomes" id="UP001549291"/>
    </source>
</evidence>
<name>A0ABV2S879_BRAJP</name>
<accession>A0ABV2S879</accession>
<dbReference type="EMBL" id="JBEPTQ010000002">
    <property type="protein sequence ID" value="MET4724584.1"/>
    <property type="molecule type" value="Genomic_DNA"/>
</dbReference>
<keyword evidence="3" id="KW-1185">Reference proteome</keyword>
<evidence type="ECO:0000256" key="1">
    <source>
        <dbReference type="SAM" id="Phobius"/>
    </source>
</evidence>
<keyword evidence="1" id="KW-1133">Transmembrane helix</keyword>
<sequence length="33" mass="3536">MDEGWRVVFAISATAVVAGGAFFAIRFIIGLHL</sequence>
<feature type="transmembrane region" description="Helical" evidence="1">
    <location>
        <begin position="7"/>
        <end position="29"/>
    </location>
</feature>
<comment type="caution">
    <text evidence="2">The sequence shown here is derived from an EMBL/GenBank/DDBJ whole genome shotgun (WGS) entry which is preliminary data.</text>
</comment>
<keyword evidence="1" id="KW-0472">Membrane</keyword>
<protein>
    <recommendedName>
        <fullName evidence="4">MFS transporter</fullName>
    </recommendedName>
</protein>
<evidence type="ECO:0008006" key="4">
    <source>
        <dbReference type="Google" id="ProtNLM"/>
    </source>
</evidence>
<organism evidence="2 3">
    <name type="scientific">Bradyrhizobium japonicum</name>
    <dbReference type="NCBI Taxonomy" id="375"/>
    <lineage>
        <taxon>Bacteria</taxon>
        <taxon>Pseudomonadati</taxon>
        <taxon>Pseudomonadota</taxon>
        <taxon>Alphaproteobacteria</taxon>
        <taxon>Hyphomicrobiales</taxon>
        <taxon>Nitrobacteraceae</taxon>
        <taxon>Bradyrhizobium</taxon>
    </lineage>
</organism>
<dbReference type="Proteomes" id="UP001549291">
    <property type="component" value="Unassembled WGS sequence"/>
</dbReference>
<proteinExistence type="predicted"/>
<keyword evidence="1" id="KW-0812">Transmembrane</keyword>
<gene>
    <name evidence="2" type="ORF">ABIF63_008690</name>
</gene>